<gene>
    <name evidence="3" type="ORF">L618_004100000020</name>
</gene>
<evidence type="ECO:0000256" key="1">
    <source>
        <dbReference type="ARBA" id="ARBA00006174"/>
    </source>
</evidence>
<comment type="similarity">
    <text evidence="1">Belongs to the PrpD family.</text>
</comment>
<dbReference type="InterPro" id="IPR005656">
    <property type="entry name" value="MmgE_PrpD"/>
</dbReference>
<organism evidence="3 4">
    <name type="scientific">Rhodococcus rhodochrous J45</name>
    <dbReference type="NCBI Taxonomy" id="935266"/>
    <lineage>
        <taxon>Bacteria</taxon>
        <taxon>Bacillati</taxon>
        <taxon>Actinomycetota</taxon>
        <taxon>Actinomycetes</taxon>
        <taxon>Mycobacteriales</taxon>
        <taxon>Nocardiaceae</taxon>
        <taxon>Rhodococcus</taxon>
    </lineage>
</organism>
<dbReference type="RefSeq" id="WP_186455254.1">
    <property type="nucleotide sequence ID" value="NZ_VLJT01000041.1"/>
</dbReference>
<feature type="domain" description="MmgE/PrpD N-terminal" evidence="2">
    <location>
        <begin position="6"/>
        <end position="217"/>
    </location>
</feature>
<proteinExistence type="inferred from homology"/>
<dbReference type="Proteomes" id="UP000317573">
    <property type="component" value="Unassembled WGS sequence"/>
</dbReference>
<protein>
    <submittedName>
        <fullName evidence="3">Uncharacterized protein involved in propionate catabolism</fullName>
    </submittedName>
</protein>
<dbReference type="InterPro" id="IPR036148">
    <property type="entry name" value="MmgE/PrpD_sf"/>
</dbReference>
<dbReference type="InterPro" id="IPR042183">
    <property type="entry name" value="MmgE/PrpD_sf_1"/>
</dbReference>
<dbReference type="GO" id="GO:0016829">
    <property type="term" value="F:lyase activity"/>
    <property type="evidence" value="ECO:0007669"/>
    <property type="project" value="InterPro"/>
</dbReference>
<dbReference type="PANTHER" id="PTHR16943:SF8">
    <property type="entry name" value="2-METHYLCITRATE DEHYDRATASE"/>
    <property type="match status" value="1"/>
</dbReference>
<comment type="caution">
    <text evidence="3">The sequence shown here is derived from an EMBL/GenBank/DDBJ whole genome shotgun (WGS) entry which is preliminary data.</text>
</comment>
<name>A0A562DKX5_RHORH</name>
<dbReference type="InterPro" id="IPR045336">
    <property type="entry name" value="MmgE_PrpD_N"/>
</dbReference>
<dbReference type="PANTHER" id="PTHR16943">
    <property type="entry name" value="2-METHYLCITRATE DEHYDRATASE-RELATED"/>
    <property type="match status" value="1"/>
</dbReference>
<dbReference type="Pfam" id="PF03972">
    <property type="entry name" value="MmgE_PrpD_N"/>
    <property type="match status" value="1"/>
</dbReference>
<dbReference type="SUPFAM" id="SSF103378">
    <property type="entry name" value="2-methylcitrate dehydratase PrpD"/>
    <property type="match status" value="1"/>
</dbReference>
<dbReference type="Gene3D" id="1.10.4100.10">
    <property type="entry name" value="2-methylcitrate dehydratase PrpD"/>
    <property type="match status" value="1"/>
</dbReference>
<evidence type="ECO:0000259" key="2">
    <source>
        <dbReference type="Pfam" id="PF03972"/>
    </source>
</evidence>
<reference evidence="3 4" key="1">
    <citation type="submission" date="2019-07" db="EMBL/GenBank/DDBJ databases">
        <title>Genome sequencing of lignin-degrading bacterial isolates.</title>
        <authorList>
            <person name="Gladden J."/>
        </authorList>
    </citation>
    <scope>NUCLEOTIDE SEQUENCE [LARGE SCALE GENOMIC DNA]</scope>
    <source>
        <strain evidence="3 4">J45</strain>
    </source>
</reference>
<dbReference type="AlphaFoldDB" id="A0A562DKX5"/>
<evidence type="ECO:0000313" key="3">
    <source>
        <dbReference type="EMBL" id="TWH10290.1"/>
    </source>
</evidence>
<dbReference type="EMBL" id="VLJT01000041">
    <property type="protein sequence ID" value="TWH10290.1"/>
    <property type="molecule type" value="Genomic_DNA"/>
</dbReference>
<evidence type="ECO:0000313" key="4">
    <source>
        <dbReference type="Proteomes" id="UP000317573"/>
    </source>
</evidence>
<sequence length="237" mass="24142">MIEHLTRQQHSDLPQLVAERTKMLIFDQLGCAYVGAELPSGRLALQYASTLGESRESSIAHSSRTLAAASAAFVNGAAGHAAELDCAHATTDFRATGHPATVIVPAAVAVAERHCSSGASLIDAVAAGFETGARTISVVGGLSRMRAEHGLYGGCLHSIGAAVASAKLLGLDADTTMHAAALALGQAISPVAFFGERRHLSKSITKGGQPATAGVAAHCKRPPVSKVSTTSSARLGV</sequence>
<accession>A0A562DKX5</accession>